<protein>
    <recommendedName>
        <fullName evidence="1">Tyrosine-protein phosphatase domain-containing protein</fullName>
    </recommendedName>
</protein>
<reference evidence="2" key="1">
    <citation type="submission" date="2021-02" db="EMBL/GenBank/DDBJ databases">
        <authorList>
            <person name="Nowell W R."/>
        </authorList>
    </citation>
    <scope>NUCLEOTIDE SEQUENCE</scope>
</reference>
<evidence type="ECO:0000313" key="2">
    <source>
        <dbReference type="EMBL" id="CAF5153308.1"/>
    </source>
</evidence>
<organism evidence="2 3">
    <name type="scientific">Rotaria magnacalcarata</name>
    <dbReference type="NCBI Taxonomy" id="392030"/>
    <lineage>
        <taxon>Eukaryota</taxon>
        <taxon>Metazoa</taxon>
        <taxon>Spiralia</taxon>
        <taxon>Gnathifera</taxon>
        <taxon>Rotifera</taxon>
        <taxon>Eurotatoria</taxon>
        <taxon>Bdelloidea</taxon>
        <taxon>Philodinida</taxon>
        <taxon>Philodinidae</taxon>
        <taxon>Rotaria</taxon>
    </lineage>
</organism>
<dbReference type="EMBL" id="CAJOBH010259384">
    <property type="protein sequence ID" value="CAF5153308.1"/>
    <property type="molecule type" value="Genomic_DNA"/>
</dbReference>
<dbReference type="AlphaFoldDB" id="A0A8S3GB09"/>
<dbReference type="PANTHER" id="PTHR19134:SF540">
    <property type="entry name" value="TYROSINE-PROTEIN PHOSPHATASE 99A"/>
    <property type="match status" value="1"/>
</dbReference>
<dbReference type="GO" id="GO:0004725">
    <property type="term" value="F:protein tyrosine phosphatase activity"/>
    <property type="evidence" value="ECO:0007669"/>
    <property type="project" value="InterPro"/>
</dbReference>
<dbReference type="Gene3D" id="3.90.190.10">
    <property type="entry name" value="Protein tyrosine phosphatase superfamily"/>
    <property type="match status" value="1"/>
</dbReference>
<feature type="domain" description="Tyrosine-protein phosphatase" evidence="1">
    <location>
        <begin position="1"/>
        <end position="107"/>
    </location>
</feature>
<dbReference type="InterPro" id="IPR029021">
    <property type="entry name" value="Prot-tyrosine_phosphatase-like"/>
</dbReference>
<evidence type="ECO:0000259" key="1">
    <source>
        <dbReference type="PROSITE" id="PS50055"/>
    </source>
</evidence>
<dbReference type="PANTHER" id="PTHR19134">
    <property type="entry name" value="RECEPTOR-TYPE TYROSINE-PROTEIN PHOSPHATASE"/>
    <property type="match status" value="1"/>
</dbReference>
<proteinExistence type="predicted"/>
<dbReference type="PROSITE" id="PS50055">
    <property type="entry name" value="TYR_PHOSPHATASE_PTP"/>
    <property type="match status" value="1"/>
</dbReference>
<sequence length="107" mass="12381">DHSRVKLSSDDRDGRGNYINANYVDGHHKANAYIATQGPMPNTINDFWRMIWEKDVSVLVMITNIKERGRVKCDLYWPQEGSETYGTIQVTLVSTISYAYYVKRIFS</sequence>
<dbReference type="SMART" id="SM00194">
    <property type="entry name" value="PTPc"/>
    <property type="match status" value="1"/>
</dbReference>
<accession>A0A8S3GB09</accession>
<feature type="non-terminal residue" evidence="2">
    <location>
        <position position="1"/>
    </location>
</feature>
<dbReference type="InterPro" id="IPR050348">
    <property type="entry name" value="Protein-Tyr_Phosphatase"/>
</dbReference>
<evidence type="ECO:0000313" key="3">
    <source>
        <dbReference type="Proteomes" id="UP000681967"/>
    </source>
</evidence>
<name>A0A8S3GB09_9BILA</name>
<dbReference type="SUPFAM" id="SSF52799">
    <property type="entry name" value="(Phosphotyrosine protein) phosphatases II"/>
    <property type="match status" value="1"/>
</dbReference>
<dbReference type="PRINTS" id="PR00700">
    <property type="entry name" value="PRTYPHPHTASE"/>
</dbReference>
<dbReference type="Proteomes" id="UP000681967">
    <property type="component" value="Unassembled WGS sequence"/>
</dbReference>
<gene>
    <name evidence="2" type="ORF">BYL167_LOCUS72780</name>
</gene>
<dbReference type="InterPro" id="IPR000242">
    <property type="entry name" value="PTP_cat"/>
</dbReference>
<dbReference type="Pfam" id="PF00102">
    <property type="entry name" value="Y_phosphatase"/>
    <property type="match status" value="1"/>
</dbReference>
<feature type="non-terminal residue" evidence="2">
    <location>
        <position position="107"/>
    </location>
</feature>
<comment type="caution">
    <text evidence="2">The sequence shown here is derived from an EMBL/GenBank/DDBJ whole genome shotgun (WGS) entry which is preliminary data.</text>
</comment>